<dbReference type="RefSeq" id="WP_249289758.1">
    <property type="nucleotide sequence ID" value="NZ_JACRSQ010000013.1"/>
</dbReference>
<name>A0A926DRC6_9FIRM</name>
<dbReference type="InterPro" id="IPR050465">
    <property type="entry name" value="UPF0194_transport"/>
</dbReference>
<evidence type="ECO:0000256" key="4">
    <source>
        <dbReference type="SAM" id="MobiDB-lite"/>
    </source>
</evidence>
<accession>A0A926DRC6</accession>
<keyword evidence="6" id="KW-1185">Reference proteome</keyword>
<protein>
    <submittedName>
        <fullName evidence="5">Uncharacterized protein</fullName>
    </submittedName>
</protein>
<feature type="coiled-coil region" evidence="3">
    <location>
        <begin position="105"/>
        <end position="139"/>
    </location>
</feature>
<gene>
    <name evidence="5" type="ORF">H8730_09625</name>
</gene>
<feature type="compositionally biased region" description="Polar residues" evidence="4">
    <location>
        <begin position="152"/>
        <end position="161"/>
    </location>
</feature>
<keyword evidence="2 3" id="KW-0175">Coiled coil</keyword>
<evidence type="ECO:0000313" key="5">
    <source>
        <dbReference type="EMBL" id="MBC8543805.1"/>
    </source>
</evidence>
<organism evidence="5 6">
    <name type="scientific">Bianquea renquensis</name>
    <dbReference type="NCBI Taxonomy" id="2763661"/>
    <lineage>
        <taxon>Bacteria</taxon>
        <taxon>Bacillati</taxon>
        <taxon>Bacillota</taxon>
        <taxon>Clostridia</taxon>
        <taxon>Eubacteriales</taxon>
        <taxon>Bianqueaceae</taxon>
        <taxon>Bianquea</taxon>
    </lineage>
</organism>
<evidence type="ECO:0000256" key="3">
    <source>
        <dbReference type="SAM" id="Coils"/>
    </source>
</evidence>
<evidence type="ECO:0000313" key="6">
    <source>
        <dbReference type="Proteomes" id="UP000657006"/>
    </source>
</evidence>
<feature type="coiled-coil region" evidence="3">
    <location>
        <begin position="361"/>
        <end position="395"/>
    </location>
</feature>
<dbReference type="EMBL" id="JACRSQ010000013">
    <property type="protein sequence ID" value="MBC8543805.1"/>
    <property type="molecule type" value="Genomic_DNA"/>
</dbReference>
<feature type="region of interest" description="Disordered" evidence="4">
    <location>
        <begin position="150"/>
        <end position="195"/>
    </location>
</feature>
<reference evidence="5" key="1">
    <citation type="submission" date="2020-08" db="EMBL/GenBank/DDBJ databases">
        <title>Genome public.</title>
        <authorList>
            <person name="Liu C."/>
            <person name="Sun Q."/>
        </authorList>
    </citation>
    <scope>NUCLEOTIDE SEQUENCE</scope>
    <source>
        <strain evidence="5">NSJ-32</strain>
    </source>
</reference>
<dbReference type="Gene3D" id="2.40.420.20">
    <property type="match status" value="1"/>
</dbReference>
<dbReference type="PANTHER" id="PTHR32347">
    <property type="entry name" value="EFFLUX SYSTEM COMPONENT YKNX-RELATED"/>
    <property type="match status" value="1"/>
</dbReference>
<sequence length="600" mass="65357">MKKIIVSIVVAVLVVGAVGGGIWAYRYNKDSHLVAEVMPFSYIGYIGSWYESGETTYGVVQSSMTQDIYLDSQKLLNEILVQPGDAVDVGTPILSYDATLVELELESKRLQISTMELQLQKLEKELQELNNTKPVAAAAAYVENGDKALSLTGGTPSQSVPVGSEEPQDSGAMDPATVLDENAQPLDGDGSEESPYRFLIPDTAQITGRHILDFWGYGQDGELTEALGFCRYEHYEADDPEGTLLYAWTFSGKDLESAVDPASNVNLSISVRALENGVVEIAIAQEVLPCAGTVQLNIGPYFGSGALTMVGGGESQQIVATGDTYITFQAKAGGVYRLQDSAMPEPEPLPEPEPGPIGPTKDELATLIREKEDEIRDLALEKKLQELELAKMEKRQSDCTVVSKVKGTVKSVGDPEIHDGSPLVVLAGEEGFYLAGTISELQLESVGVGQEISIQSWTSGMVYIGTITEIQDYPTSGNEYYGGNPNVSYYPFQAYIEESEGLTEWETVEVSMTGQAPGASDIMFLDKSYVREENGQKYVLVAGDDDRLEKRYIKTGRVLYGSQIEVLEGISESDRFAFPYGSTAKENVRVKDCDMNYGFR</sequence>
<dbReference type="GO" id="GO:0030313">
    <property type="term" value="C:cell envelope"/>
    <property type="evidence" value="ECO:0007669"/>
    <property type="project" value="UniProtKB-SubCell"/>
</dbReference>
<evidence type="ECO:0000256" key="1">
    <source>
        <dbReference type="ARBA" id="ARBA00004196"/>
    </source>
</evidence>
<comment type="subcellular location">
    <subcellularLocation>
        <location evidence="1">Cell envelope</location>
    </subcellularLocation>
</comment>
<comment type="caution">
    <text evidence="5">The sequence shown here is derived from an EMBL/GenBank/DDBJ whole genome shotgun (WGS) entry which is preliminary data.</text>
</comment>
<dbReference type="AlphaFoldDB" id="A0A926DRC6"/>
<evidence type="ECO:0000256" key="2">
    <source>
        <dbReference type="ARBA" id="ARBA00023054"/>
    </source>
</evidence>
<proteinExistence type="predicted"/>
<dbReference type="Proteomes" id="UP000657006">
    <property type="component" value="Unassembled WGS sequence"/>
</dbReference>
<dbReference type="PANTHER" id="PTHR32347:SF14">
    <property type="entry name" value="EFFLUX SYSTEM COMPONENT YKNX-RELATED"/>
    <property type="match status" value="1"/>
</dbReference>